<keyword evidence="5 8" id="KW-0812">Transmembrane</keyword>
<evidence type="ECO:0000256" key="8">
    <source>
        <dbReference type="SAM" id="Phobius"/>
    </source>
</evidence>
<name>A0ABQ1ECV0_9CLOT</name>
<evidence type="ECO:0000256" key="6">
    <source>
        <dbReference type="ARBA" id="ARBA00022989"/>
    </source>
</evidence>
<comment type="subcellular location">
    <subcellularLocation>
        <location evidence="1">Membrane</location>
        <topology evidence="1">Multi-pass membrane protein</topology>
    </subcellularLocation>
</comment>
<accession>A0ABQ1ECV0</accession>
<evidence type="ECO:0000256" key="3">
    <source>
        <dbReference type="ARBA" id="ARBA00022448"/>
    </source>
</evidence>
<evidence type="ECO:0000256" key="2">
    <source>
        <dbReference type="ARBA" id="ARBA00007998"/>
    </source>
</evidence>
<keyword evidence="7 8" id="KW-0472">Membrane</keyword>
<keyword evidence="3" id="KW-0813">Transport</keyword>
<evidence type="ECO:0000313" key="9">
    <source>
        <dbReference type="EMBL" id="GFZ32635.1"/>
    </source>
</evidence>
<dbReference type="Proteomes" id="UP000663802">
    <property type="component" value="Unassembled WGS sequence"/>
</dbReference>
<keyword evidence="6 8" id="KW-1133">Transmembrane helix</keyword>
<dbReference type="InterPro" id="IPR004761">
    <property type="entry name" value="Spore_GerAB"/>
</dbReference>
<feature type="transmembrane region" description="Helical" evidence="8">
    <location>
        <begin position="211"/>
        <end position="233"/>
    </location>
</feature>
<feature type="transmembrane region" description="Helical" evidence="8">
    <location>
        <begin position="5"/>
        <end position="26"/>
    </location>
</feature>
<evidence type="ECO:0000256" key="1">
    <source>
        <dbReference type="ARBA" id="ARBA00004141"/>
    </source>
</evidence>
<feature type="transmembrane region" description="Helical" evidence="8">
    <location>
        <begin position="73"/>
        <end position="90"/>
    </location>
</feature>
<feature type="transmembrane region" description="Helical" evidence="8">
    <location>
        <begin position="32"/>
        <end position="52"/>
    </location>
</feature>
<dbReference type="RefSeq" id="WP_206870912.1">
    <property type="nucleotide sequence ID" value="NZ_BMBA01000003.1"/>
</dbReference>
<evidence type="ECO:0000256" key="5">
    <source>
        <dbReference type="ARBA" id="ARBA00022692"/>
    </source>
</evidence>
<sequence>MKRYFFYLVLINSITNIIIFLPEILLPEWNNGGLLSIFLSIPFGTIMMYIFLKTLTMFPNKTLSEILQITSPRWVQITIMLLFCPTWYISGLMMLSSTLDMTNTFMDPDSSVYLILLLYVSLIIYAIRMKGTTLLYVLEIFILFIIPTIIFIFIKGVVDPFFCLDACVETVTSSLALPKLSVFAVTTYSFTGYTDMVTFNKDFKDKYELKFLWIFPIIELFLMLFAFLIPIGFLGTQNADNYNFPWIISADCILIKTGVIERTLFIYLLIYLVTSLINIIIHWYVSLDLFKQLFQNQLKFKNTKLALLCILCVFAIIPFFYRHYIAQIKDETAVKYWLSLRLFLEFFLVIFLGFVSYKTHKKGRI</sequence>
<feature type="transmembrane region" description="Helical" evidence="8">
    <location>
        <begin position="110"/>
        <end position="127"/>
    </location>
</feature>
<proteinExistence type="inferred from homology"/>
<evidence type="ECO:0008006" key="11">
    <source>
        <dbReference type="Google" id="ProtNLM"/>
    </source>
</evidence>
<comment type="similarity">
    <text evidence="2">Belongs to the amino acid-polyamine-organocation (APC) superfamily. Spore germination protein (SGP) (TC 2.A.3.9) family.</text>
</comment>
<evidence type="ECO:0000256" key="4">
    <source>
        <dbReference type="ARBA" id="ARBA00022544"/>
    </source>
</evidence>
<dbReference type="PANTHER" id="PTHR34975">
    <property type="entry name" value="SPORE GERMINATION PROTEIN A2"/>
    <property type="match status" value="1"/>
</dbReference>
<organism evidence="9 10">
    <name type="scientific">Clostridium zeae</name>
    <dbReference type="NCBI Taxonomy" id="2759022"/>
    <lineage>
        <taxon>Bacteria</taxon>
        <taxon>Bacillati</taxon>
        <taxon>Bacillota</taxon>
        <taxon>Clostridia</taxon>
        <taxon>Eubacteriales</taxon>
        <taxon>Clostridiaceae</taxon>
        <taxon>Clostridium</taxon>
    </lineage>
</organism>
<dbReference type="PANTHER" id="PTHR34975:SF2">
    <property type="entry name" value="SPORE GERMINATION PROTEIN A2"/>
    <property type="match status" value="1"/>
</dbReference>
<keyword evidence="4" id="KW-0309">Germination</keyword>
<protein>
    <recommendedName>
        <fullName evidence="11">Spore germination protein</fullName>
    </recommendedName>
</protein>
<gene>
    <name evidence="9" type="ORF">CSC2_31610</name>
</gene>
<evidence type="ECO:0000313" key="10">
    <source>
        <dbReference type="Proteomes" id="UP000663802"/>
    </source>
</evidence>
<feature type="transmembrane region" description="Helical" evidence="8">
    <location>
        <begin position="305"/>
        <end position="324"/>
    </location>
</feature>
<dbReference type="EMBL" id="BMBA01000003">
    <property type="protein sequence ID" value="GFZ32635.1"/>
    <property type="molecule type" value="Genomic_DNA"/>
</dbReference>
<evidence type="ECO:0000256" key="7">
    <source>
        <dbReference type="ARBA" id="ARBA00023136"/>
    </source>
</evidence>
<feature type="transmembrane region" description="Helical" evidence="8">
    <location>
        <begin position="264"/>
        <end position="285"/>
    </location>
</feature>
<keyword evidence="10" id="KW-1185">Reference proteome</keyword>
<feature type="transmembrane region" description="Helical" evidence="8">
    <location>
        <begin position="134"/>
        <end position="154"/>
    </location>
</feature>
<reference evidence="9 10" key="1">
    <citation type="journal article" date="2021" name="Int. J. Syst. Evol. Microbiol.">
        <title>Clostridium zeae sp. nov., isolated from corn silage.</title>
        <authorList>
            <person name="Kobayashi H."/>
            <person name="Tanizawa Y."/>
            <person name="Yagura M."/>
            <person name="Sakamoto M."/>
            <person name="Ohkuma M."/>
            <person name="Tohno M."/>
        </authorList>
    </citation>
    <scope>NUCLEOTIDE SEQUENCE [LARGE SCALE GENOMIC DNA]</scope>
    <source>
        <strain evidence="9 10">CSC2</strain>
    </source>
</reference>
<dbReference type="Pfam" id="PF03845">
    <property type="entry name" value="Spore_permease"/>
    <property type="match status" value="1"/>
</dbReference>
<comment type="caution">
    <text evidence="9">The sequence shown here is derived from an EMBL/GenBank/DDBJ whole genome shotgun (WGS) entry which is preliminary data.</text>
</comment>
<feature type="transmembrane region" description="Helical" evidence="8">
    <location>
        <begin position="336"/>
        <end position="357"/>
    </location>
</feature>